<dbReference type="RefSeq" id="WP_374218439.1">
    <property type="nucleotide sequence ID" value="NZ_JAXOVW010000039.1"/>
</dbReference>
<evidence type="ECO:0000256" key="1">
    <source>
        <dbReference type="SAM" id="Phobius"/>
    </source>
</evidence>
<feature type="transmembrane region" description="Helical" evidence="1">
    <location>
        <begin position="20"/>
        <end position="39"/>
    </location>
</feature>
<keyword evidence="1" id="KW-1133">Transmembrane helix</keyword>
<sequence>MKNHFEENSDKEKDGLEKTIIVIILVVVEITILCTMIYYTSGDYDEKSTKHITYEEQNTQENSSGIQDNSNEINEKQIEKNKDENETNNSVIDNENIDDNTIKVQTTGTNLAFIGRDLFDKYVSKMSSEENGNEKWKGSAQVVDQMLVREEENYYSVAIKFNVDSLQEKNKYHAEWDATDNEGKIVDNQWIINFNKVNPYTYTFLSKEKAPKNLKWENGLDDSQIENIKVKKHDKDYVIENSNLKVTYDGKKTFRKVPVGIDQFMREDGRVNEDELQEGSYYITKAKTAFVHGGHHSPVKVTMSDDEGKTWETVTVGNDIDNRRLSFIGFTSKENGYIVITGDRTMSFETNIVYQTTNGGKSWTKMGSTYDLTQFLATGVSFVTDQIGFITFKDSGGDPDVYRTEDGGRTWAKLDIKLPNKYHNVFTSVMPPIFAGAKGTLLVSQEEGGMDREGKMARFVSEDFGATWTFEKVVNISYEK</sequence>
<protein>
    <recommendedName>
        <fullName evidence="4">Exo-alpha-sialidase</fullName>
    </recommendedName>
</protein>
<reference evidence="3" key="1">
    <citation type="submission" date="2023-11" db="EMBL/GenBank/DDBJ databases">
        <title>Genome Sequence of Bacillus pseudomycoides stain BUPM19.</title>
        <authorList>
            <person name="Farhat A."/>
        </authorList>
    </citation>
    <scope>NUCLEOTIDE SEQUENCE [LARGE SCALE GENOMIC DNA]</scope>
    <source>
        <strain evidence="3">BUPM19</strain>
    </source>
</reference>
<name>A0ABU5JZF8_9BACI</name>
<dbReference type="CDD" id="cd15482">
    <property type="entry name" value="Sialidase_non-viral"/>
    <property type="match status" value="1"/>
</dbReference>
<evidence type="ECO:0008006" key="4">
    <source>
        <dbReference type="Google" id="ProtNLM"/>
    </source>
</evidence>
<keyword evidence="3" id="KW-1185">Reference proteome</keyword>
<evidence type="ECO:0000313" key="3">
    <source>
        <dbReference type="Proteomes" id="UP001291930"/>
    </source>
</evidence>
<evidence type="ECO:0000313" key="2">
    <source>
        <dbReference type="EMBL" id="MDZ5608785.1"/>
    </source>
</evidence>
<keyword evidence="1" id="KW-0472">Membrane</keyword>
<dbReference type="Proteomes" id="UP001291930">
    <property type="component" value="Unassembled WGS sequence"/>
</dbReference>
<gene>
    <name evidence="2" type="ORF">U2I54_17350</name>
</gene>
<dbReference type="SUPFAM" id="SSF110296">
    <property type="entry name" value="Oligoxyloglucan reducing end-specific cellobiohydrolase"/>
    <property type="match status" value="1"/>
</dbReference>
<dbReference type="EMBL" id="JAXOVW010000039">
    <property type="protein sequence ID" value="MDZ5608785.1"/>
    <property type="molecule type" value="Genomic_DNA"/>
</dbReference>
<keyword evidence="1" id="KW-0812">Transmembrane</keyword>
<accession>A0ABU5JZF8</accession>
<dbReference type="InterPro" id="IPR015943">
    <property type="entry name" value="WD40/YVTN_repeat-like_dom_sf"/>
</dbReference>
<proteinExistence type="predicted"/>
<organism evidence="2 3">
    <name type="scientific">Bacillus bingmayongensis</name>
    <dbReference type="NCBI Taxonomy" id="1150157"/>
    <lineage>
        <taxon>Bacteria</taxon>
        <taxon>Bacillati</taxon>
        <taxon>Bacillota</taxon>
        <taxon>Bacilli</taxon>
        <taxon>Bacillales</taxon>
        <taxon>Bacillaceae</taxon>
        <taxon>Bacillus</taxon>
    </lineage>
</organism>
<comment type="caution">
    <text evidence="2">The sequence shown here is derived from an EMBL/GenBank/DDBJ whole genome shotgun (WGS) entry which is preliminary data.</text>
</comment>
<dbReference type="Gene3D" id="2.130.10.10">
    <property type="entry name" value="YVTN repeat-like/Quinoprotein amine dehydrogenase"/>
    <property type="match status" value="2"/>
</dbReference>